<accession>A0A7K1UJD0</accession>
<gene>
    <name evidence="5" type="ORF">GNZ21_07235</name>
</gene>
<keyword evidence="3" id="KW-1133">Transmembrane helix</keyword>
<dbReference type="Proteomes" id="UP000460157">
    <property type="component" value="Unassembled WGS sequence"/>
</dbReference>
<name>A0A7K1UJD0_9MICC</name>
<dbReference type="RefSeq" id="WP_157322837.1">
    <property type="nucleotide sequence ID" value="NZ_BMFX01000006.1"/>
</dbReference>
<evidence type="ECO:0000256" key="3">
    <source>
        <dbReference type="ARBA" id="ARBA00022989"/>
    </source>
</evidence>
<evidence type="ECO:0000256" key="4">
    <source>
        <dbReference type="ARBA" id="ARBA00023136"/>
    </source>
</evidence>
<dbReference type="Pfam" id="PF07681">
    <property type="entry name" value="DoxX"/>
    <property type="match status" value="1"/>
</dbReference>
<proteinExistence type="predicted"/>
<keyword evidence="6" id="KW-1185">Reference proteome</keyword>
<comment type="subcellular location">
    <subcellularLocation>
        <location evidence="1">Membrane</location>
        <topology evidence="1">Multi-pass membrane protein</topology>
    </subcellularLocation>
</comment>
<dbReference type="OrthoDB" id="329282at2"/>
<evidence type="ECO:0000313" key="6">
    <source>
        <dbReference type="Proteomes" id="UP000460157"/>
    </source>
</evidence>
<dbReference type="AlphaFoldDB" id="A0A7K1UJD0"/>
<organism evidence="5 6">
    <name type="scientific">Nesterenkonia alkaliphila</name>
    <dbReference type="NCBI Taxonomy" id="1463631"/>
    <lineage>
        <taxon>Bacteria</taxon>
        <taxon>Bacillati</taxon>
        <taxon>Actinomycetota</taxon>
        <taxon>Actinomycetes</taxon>
        <taxon>Micrococcales</taxon>
        <taxon>Micrococcaceae</taxon>
        <taxon>Nesterenkonia</taxon>
    </lineage>
</organism>
<comment type="caution">
    <text evidence="5">The sequence shown here is derived from an EMBL/GenBank/DDBJ whole genome shotgun (WGS) entry which is preliminary data.</text>
</comment>
<sequence>MTLIRKIARPLLGAHFIYGGVEALRNPDETAQELSPALDELASLVPQAEQLAAKPKLTAQVLGGVQVAAGAALAIGKFPRLAAFTLAGVHKLNSYAEFRAAPLENPGDEIAQRKTLLKNVSILGGLGLAIVDLAGKPSLSWRAEHLSKQAKKKSTRFGEKTAKWAEDLGDDATKTLKAWEKDAKKNFQKAEKQAKKAVRAAAAEGQKAKGKVS</sequence>
<evidence type="ECO:0000256" key="1">
    <source>
        <dbReference type="ARBA" id="ARBA00004141"/>
    </source>
</evidence>
<evidence type="ECO:0000256" key="2">
    <source>
        <dbReference type="ARBA" id="ARBA00022692"/>
    </source>
</evidence>
<evidence type="ECO:0000313" key="5">
    <source>
        <dbReference type="EMBL" id="MVT26151.1"/>
    </source>
</evidence>
<dbReference type="GO" id="GO:0016020">
    <property type="term" value="C:membrane"/>
    <property type="evidence" value="ECO:0007669"/>
    <property type="project" value="UniProtKB-SubCell"/>
</dbReference>
<dbReference type="InterPro" id="IPR032808">
    <property type="entry name" value="DoxX"/>
</dbReference>
<keyword evidence="2" id="KW-0812">Transmembrane</keyword>
<protein>
    <submittedName>
        <fullName evidence="5">DoxX family membrane protein</fullName>
    </submittedName>
</protein>
<keyword evidence="4" id="KW-0472">Membrane</keyword>
<reference evidence="5 6" key="1">
    <citation type="submission" date="2019-12" db="EMBL/GenBank/DDBJ databases">
        <title>Nesterenkonia muleiensis sp. nov., a novel actinobacterium isolated from sap of Populus euphratica.</title>
        <authorList>
            <person name="Wang R."/>
        </authorList>
    </citation>
    <scope>NUCLEOTIDE SEQUENCE [LARGE SCALE GENOMIC DNA]</scope>
    <source>
        <strain evidence="5 6">F10</strain>
    </source>
</reference>
<dbReference type="EMBL" id="WRPM01000051">
    <property type="protein sequence ID" value="MVT26151.1"/>
    <property type="molecule type" value="Genomic_DNA"/>
</dbReference>